<keyword evidence="3" id="KW-1185">Reference proteome</keyword>
<evidence type="ECO:0000313" key="2">
    <source>
        <dbReference type="EMBL" id="RAJ10796.1"/>
    </source>
</evidence>
<dbReference type="EMBL" id="QLLL01000001">
    <property type="protein sequence ID" value="RAJ10796.1"/>
    <property type="molecule type" value="Genomic_DNA"/>
</dbReference>
<reference evidence="2 3" key="1">
    <citation type="submission" date="2018-06" db="EMBL/GenBank/DDBJ databases">
        <title>Genomic Encyclopedia of Archaeal and Bacterial Type Strains, Phase II (KMG-II): from individual species to whole genera.</title>
        <authorList>
            <person name="Goeker M."/>
        </authorList>
    </citation>
    <scope>NUCLEOTIDE SEQUENCE [LARGE SCALE GENOMIC DNA]</scope>
    <source>
        <strain evidence="2 3">DSM 23857</strain>
    </source>
</reference>
<feature type="chain" id="PRO_5016408000" description="Type 1 periplasmic binding fold superfamily protein" evidence="1">
    <location>
        <begin position="22"/>
        <end position="194"/>
    </location>
</feature>
<dbReference type="RefSeq" id="WP_148707161.1">
    <property type="nucleotide sequence ID" value="NZ_QLLL01000001.1"/>
</dbReference>
<proteinExistence type="predicted"/>
<keyword evidence="1" id="KW-0732">Signal</keyword>
<protein>
    <recommendedName>
        <fullName evidence="4">Type 1 periplasmic binding fold superfamily protein</fullName>
    </recommendedName>
</protein>
<dbReference type="AlphaFoldDB" id="A0A327R1Q1"/>
<dbReference type="OrthoDB" id="713689at2"/>
<name>A0A327R1Q1_9BACT</name>
<evidence type="ECO:0000313" key="3">
    <source>
        <dbReference type="Proteomes" id="UP000249547"/>
    </source>
</evidence>
<organism evidence="2 3">
    <name type="scientific">Chitinophaga skermanii</name>
    <dbReference type="NCBI Taxonomy" id="331697"/>
    <lineage>
        <taxon>Bacteria</taxon>
        <taxon>Pseudomonadati</taxon>
        <taxon>Bacteroidota</taxon>
        <taxon>Chitinophagia</taxon>
        <taxon>Chitinophagales</taxon>
        <taxon>Chitinophagaceae</taxon>
        <taxon>Chitinophaga</taxon>
    </lineage>
</organism>
<gene>
    <name evidence="2" type="ORF">LX64_00403</name>
</gene>
<evidence type="ECO:0000256" key="1">
    <source>
        <dbReference type="SAM" id="SignalP"/>
    </source>
</evidence>
<comment type="caution">
    <text evidence="2">The sequence shown here is derived from an EMBL/GenBank/DDBJ whole genome shotgun (WGS) entry which is preliminary data.</text>
</comment>
<evidence type="ECO:0008006" key="4">
    <source>
        <dbReference type="Google" id="ProtNLM"/>
    </source>
</evidence>
<accession>A0A327R1Q1</accession>
<feature type="signal peptide" evidence="1">
    <location>
        <begin position="1"/>
        <end position="21"/>
    </location>
</feature>
<dbReference type="PROSITE" id="PS51257">
    <property type="entry name" value="PROKAR_LIPOPROTEIN"/>
    <property type="match status" value="1"/>
</dbReference>
<sequence>MLKRFSTLAMIVLGTSLFFTACKKEDDNDPTENANEEITTLKLTFVNNANAADKVVANWRDIDGIGGNAPTIDSVILKANTTYTVYTDVYDERVSPVDTVTAEIIKEGIEHRVFHLFFATANSSVADALTNVATVTPLDKDEKGLPLGLENTIATKGAFKGVYRVIIRHQPGAKDGTFAPGSTDVDTEFPFAIK</sequence>
<dbReference type="Proteomes" id="UP000249547">
    <property type="component" value="Unassembled WGS sequence"/>
</dbReference>